<proteinExistence type="predicted"/>
<dbReference type="HOGENOM" id="CLU_3384380_0_0_6"/>
<dbReference type="EnsemblBacteria" id="AAW87241">
    <property type="protein sequence ID" value="AAW87241"/>
    <property type="gene ID" value="VF_A0171"/>
</dbReference>
<dbReference type="OrthoDB" id="89722at2"/>
<gene>
    <name evidence="1" type="ordered locus">VF_A0171</name>
</gene>
<dbReference type="Proteomes" id="UP000000537">
    <property type="component" value="Chromosome II"/>
</dbReference>
<name>Q5E155_ALIF1</name>
<accession>Q5E155</accession>
<evidence type="ECO:0000313" key="1">
    <source>
        <dbReference type="EMBL" id="AAW87241.1"/>
    </source>
</evidence>
<dbReference type="AlphaFoldDB" id="Q5E155"/>
<dbReference type="EMBL" id="CP000021">
    <property type="protein sequence ID" value="AAW87241.1"/>
    <property type="molecule type" value="Genomic_DNA"/>
</dbReference>
<sequence>MLRLYVLHQFNLLHIDDPRIECKQNGLKEGYIG</sequence>
<keyword evidence="2" id="KW-1185">Reference proteome</keyword>
<protein>
    <submittedName>
        <fullName evidence="1">Uncharacterized protein</fullName>
    </submittedName>
</protein>
<dbReference type="KEGG" id="vfi:VF_A0171"/>
<reference evidence="1 2" key="1">
    <citation type="journal article" date="2005" name="Proc. Natl. Acad. Sci. U.S.A.">
        <title>Complete genome sequence of Vibrio fischeri: a symbiotic bacterium with pathogenic congeners.</title>
        <authorList>
            <person name="Ruby E.G."/>
            <person name="Urbanowski M."/>
            <person name="Campbell J."/>
            <person name="Dunn A."/>
            <person name="Faini M."/>
            <person name="Gunsalus R."/>
            <person name="Lostroh P."/>
            <person name="Lupp C."/>
            <person name="McCann J."/>
            <person name="Millikan D."/>
            <person name="Schaefer A."/>
            <person name="Stabb E."/>
            <person name="Stevens A."/>
            <person name="Visick K."/>
            <person name="Whistler C."/>
            <person name="Greenberg E.P."/>
        </authorList>
    </citation>
    <scope>NUCLEOTIDE SEQUENCE [LARGE SCALE GENOMIC DNA]</scope>
    <source>
        <strain evidence="2">ATCC 700601 / ES114</strain>
    </source>
</reference>
<reference evidence="1 2" key="2">
    <citation type="journal article" date="2008" name="BMC Genomics">
        <title>Comparative genomics-based investigation of resequencing targets in Vibrio fischeri: focus on point miscalls and artefactual expansions.</title>
        <authorList>
            <person name="Mandel M.J."/>
            <person name="Stabb E.V."/>
            <person name="Ruby E.G."/>
        </authorList>
    </citation>
    <scope>NUCLEOTIDE SEQUENCE [LARGE SCALE GENOMIC DNA]</scope>
    <source>
        <strain evidence="2">ATCC 700601 / ES114</strain>
    </source>
</reference>
<evidence type="ECO:0000313" key="2">
    <source>
        <dbReference type="Proteomes" id="UP000000537"/>
    </source>
</evidence>
<organism evidence="1 2">
    <name type="scientific">Aliivibrio fischeri (strain ATCC 700601 / ES114)</name>
    <name type="common">Vibrio fischeri</name>
    <dbReference type="NCBI Taxonomy" id="312309"/>
    <lineage>
        <taxon>Bacteria</taxon>
        <taxon>Pseudomonadati</taxon>
        <taxon>Pseudomonadota</taxon>
        <taxon>Gammaproteobacteria</taxon>
        <taxon>Vibrionales</taxon>
        <taxon>Vibrionaceae</taxon>
        <taxon>Aliivibrio</taxon>
    </lineage>
</organism>